<dbReference type="GO" id="GO:0008168">
    <property type="term" value="F:methyltransferase activity"/>
    <property type="evidence" value="ECO:0007669"/>
    <property type="project" value="UniProtKB-KW"/>
</dbReference>
<evidence type="ECO:0000313" key="4">
    <source>
        <dbReference type="Proteomes" id="UP000008888"/>
    </source>
</evidence>
<organism evidence="3 4">
    <name type="scientific">Methylomonas methanica (strain DSM 25384 / MC09)</name>
    <dbReference type="NCBI Taxonomy" id="857087"/>
    <lineage>
        <taxon>Bacteria</taxon>
        <taxon>Pseudomonadati</taxon>
        <taxon>Pseudomonadota</taxon>
        <taxon>Gammaproteobacteria</taxon>
        <taxon>Methylococcales</taxon>
        <taxon>Methylococcaceae</taxon>
        <taxon>Methylomonas</taxon>
    </lineage>
</organism>
<dbReference type="CDD" id="cd02440">
    <property type="entry name" value="AdoMet_MTases"/>
    <property type="match status" value="1"/>
</dbReference>
<dbReference type="Gene3D" id="3.40.50.150">
    <property type="entry name" value="Vaccinia Virus protein VP39"/>
    <property type="match status" value="1"/>
</dbReference>
<gene>
    <name evidence="3" type="ordered locus">Metme_1659</name>
</gene>
<dbReference type="KEGG" id="mmt:Metme_1659"/>
<accession>G0A1L7</accession>
<keyword evidence="3" id="KW-0489">Methyltransferase</keyword>
<reference evidence="3 4" key="1">
    <citation type="journal article" date="2011" name="J. Bacteriol.">
        <title>Complete Genome Sequence of the Aerobic Marine Methanotroph Methylomonas methanica MC09.</title>
        <authorList>
            <person name="Boden R."/>
            <person name="Cunliffe M."/>
            <person name="Scanlan J."/>
            <person name="Moussard H."/>
            <person name="Kits K.D."/>
            <person name="Klotz M.G."/>
            <person name="Jetten M.S."/>
            <person name="Vuilleumier S."/>
            <person name="Han J."/>
            <person name="Peters L."/>
            <person name="Mikhailova N."/>
            <person name="Teshima H."/>
            <person name="Tapia R."/>
            <person name="Kyrpides N."/>
            <person name="Ivanova N."/>
            <person name="Pagani I."/>
            <person name="Cheng J.F."/>
            <person name="Goodwin L."/>
            <person name="Han C."/>
            <person name="Hauser L."/>
            <person name="Land M.L."/>
            <person name="Lapidus A."/>
            <person name="Lucas S."/>
            <person name="Pitluck S."/>
            <person name="Woyke T."/>
            <person name="Stein L."/>
            <person name="Murrell J.C."/>
        </authorList>
    </citation>
    <scope>NUCLEOTIDE SEQUENCE [LARGE SCALE GENOMIC DNA]</scope>
    <source>
        <strain evidence="3 4">MC09</strain>
    </source>
</reference>
<dbReference type="GO" id="GO:0032259">
    <property type="term" value="P:methylation"/>
    <property type="evidence" value="ECO:0007669"/>
    <property type="project" value="UniProtKB-KW"/>
</dbReference>
<dbReference type="eggNOG" id="COG2227">
    <property type="taxonomic scope" value="Bacteria"/>
</dbReference>
<protein>
    <submittedName>
        <fullName evidence="3">Methyltransferase type 12</fullName>
    </submittedName>
</protein>
<dbReference type="Pfam" id="PF13649">
    <property type="entry name" value="Methyltransf_25"/>
    <property type="match status" value="1"/>
</dbReference>
<dbReference type="HOGENOM" id="CLU_037990_1_2_6"/>
<dbReference type="InterPro" id="IPR041698">
    <property type="entry name" value="Methyltransf_25"/>
</dbReference>
<dbReference type="PANTHER" id="PTHR43861:SF3">
    <property type="entry name" value="PUTATIVE (AFU_ORTHOLOGUE AFUA_2G14390)-RELATED"/>
    <property type="match status" value="1"/>
</dbReference>
<dbReference type="EMBL" id="CP002738">
    <property type="protein sequence ID" value="AEG00078.1"/>
    <property type="molecule type" value="Genomic_DNA"/>
</dbReference>
<dbReference type="OrthoDB" id="9791837at2"/>
<dbReference type="AlphaFoldDB" id="G0A1L7"/>
<dbReference type="RefSeq" id="WP_013818331.1">
    <property type="nucleotide sequence ID" value="NC_015572.1"/>
</dbReference>
<feature type="domain" description="Methyltransferase" evidence="2">
    <location>
        <begin position="41"/>
        <end position="131"/>
    </location>
</feature>
<dbReference type="Proteomes" id="UP000008888">
    <property type="component" value="Chromosome"/>
</dbReference>
<keyword evidence="4" id="KW-1185">Reference proteome</keyword>
<evidence type="ECO:0000256" key="1">
    <source>
        <dbReference type="ARBA" id="ARBA00022679"/>
    </source>
</evidence>
<proteinExistence type="predicted"/>
<dbReference type="SUPFAM" id="SSF53335">
    <property type="entry name" value="S-adenosyl-L-methionine-dependent methyltransferases"/>
    <property type="match status" value="1"/>
</dbReference>
<reference evidence="4" key="3">
    <citation type="submission" date="2011-05" db="EMBL/GenBank/DDBJ databases">
        <title>Complete sequence of Methylomonas methanica MC09.</title>
        <authorList>
            <consortium name="US DOE Joint Genome Institute"/>
            <person name="Lucas S."/>
            <person name="Han J."/>
            <person name="Lapidus A."/>
            <person name="Cheng J.-F."/>
            <person name="Goodwin L."/>
            <person name="Pitluck S."/>
            <person name="Peters L."/>
            <person name="Mikhailova N."/>
            <person name="Teshima H."/>
            <person name="Han C."/>
            <person name="Tapia R."/>
            <person name="Land M."/>
            <person name="Hauser L."/>
            <person name="Kyrpides N."/>
            <person name="Ivanova N."/>
            <person name="Pagani I."/>
            <person name="Stein L."/>
            <person name="Woyke T."/>
        </authorList>
    </citation>
    <scope>NUCLEOTIDE SEQUENCE [LARGE SCALE GENOMIC DNA]</scope>
    <source>
        <strain evidence="4">MC09</strain>
    </source>
</reference>
<keyword evidence="1 3" id="KW-0808">Transferase</keyword>
<dbReference type="STRING" id="857087.Metme_1659"/>
<dbReference type="InterPro" id="IPR029063">
    <property type="entry name" value="SAM-dependent_MTases_sf"/>
</dbReference>
<evidence type="ECO:0000259" key="2">
    <source>
        <dbReference type="Pfam" id="PF13649"/>
    </source>
</evidence>
<dbReference type="PANTHER" id="PTHR43861">
    <property type="entry name" value="TRANS-ACONITATE 2-METHYLTRANSFERASE-RELATED"/>
    <property type="match status" value="1"/>
</dbReference>
<name>G0A1L7_METMM</name>
<reference key="2">
    <citation type="submission" date="2011-05" db="EMBL/GenBank/DDBJ databases">
        <title>Complete genome sequence of the aerobic marine methanotroph Methylomonas methanica MC09.</title>
        <authorList>
            <person name="Boden R."/>
            <person name="Cunliffe M."/>
            <person name="Scanlan J."/>
            <person name="Moussard H."/>
            <person name="Kits K.D."/>
            <person name="Klotz M."/>
            <person name="Jetten M."/>
            <person name="Vuilleumier S."/>
            <person name="Han J."/>
            <person name="Peters L."/>
            <person name="Mikhailova N."/>
            <person name="Teshima H."/>
            <person name="Tapia R."/>
            <person name="Kyrpides N."/>
            <person name="Ivanova N."/>
            <person name="Pagani I."/>
            <person name="Cheng J.-F."/>
            <person name="Goodwin L."/>
            <person name="Han C."/>
            <person name="Hauser L."/>
            <person name="Land M."/>
            <person name="Lapidus A."/>
            <person name="Lucas S."/>
            <person name="Pitluck S."/>
            <person name="Woyke T."/>
            <person name="Stein L.Y."/>
            <person name="Murrell C."/>
        </authorList>
    </citation>
    <scope>NUCLEOTIDE SEQUENCE</scope>
    <source>
        <strain>MC09</strain>
    </source>
</reference>
<sequence length="200" mass="21863">MTDLFKEKARDWDTNDIVRSLSLAIGAAIRANVELNATMRVMDFGAGTGLITSQIADKVEKVTAVDVSRAMLDKLLAKDDLQGKVEALCQNILEQPLSIGFDLIVSAMAMHHVEDTDKLVACFAAHLKPGGKIALADLDEEDGTFHPADIEGVYHAGFNRAALAAVLSRHEFTDIRFMTAHTIAKDHKFYPVFLVLANRA</sequence>
<evidence type="ECO:0000313" key="3">
    <source>
        <dbReference type="EMBL" id="AEG00078.1"/>
    </source>
</evidence>